<reference evidence="1" key="1">
    <citation type="submission" date="2022-09" db="EMBL/GenBank/DDBJ databases">
        <authorList>
            <person name="Zoaiter M."/>
        </authorList>
    </citation>
    <scope>NUCLEOTIDE SEQUENCE</scope>
    <source>
        <strain evidence="1">DSM 19848</strain>
    </source>
</reference>
<protein>
    <submittedName>
        <fullName evidence="1">Uncharacterized protein</fullName>
    </submittedName>
</protein>
<dbReference type="RefSeq" id="WP_265152585.1">
    <property type="nucleotide sequence ID" value="NZ_JAOXXL010000030.1"/>
</dbReference>
<name>A0ABT4DJN3_FUSSI</name>
<keyword evidence="2" id="KW-1185">Reference proteome</keyword>
<evidence type="ECO:0000313" key="1">
    <source>
        <dbReference type="EMBL" id="MCY7008803.1"/>
    </source>
</evidence>
<sequence length="137" mass="16110">MAILKRFSIKNHILPGLLSEEFTKKYPNATKFRDSELEKRVINVISNVKMLYSIVISNKLGIAPVDAFLENYKILYHPMEENFKLVEENRYIGEIFGYIFQFIFEFKKSDKPKSVNKLGIKEASWFDPKDIIIEIIE</sequence>
<dbReference type="Proteomes" id="UP001062738">
    <property type="component" value="Unassembled WGS sequence"/>
</dbReference>
<proteinExistence type="predicted"/>
<organism evidence="1 2">
    <name type="scientific">Fusobacterium simiae</name>
    <dbReference type="NCBI Taxonomy" id="855"/>
    <lineage>
        <taxon>Bacteria</taxon>
        <taxon>Fusobacteriati</taxon>
        <taxon>Fusobacteriota</taxon>
        <taxon>Fusobacteriia</taxon>
        <taxon>Fusobacteriales</taxon>
        <taxon>Fusobacteriaceae</taxon>
        <taxon>Fusobacterium</taxon>
    </lineage>
</organism>
<comment type="caution">
    <text evidence="1">The sequence shown here is derived from an EMBL/GenBank/DDBJ whole genome shotgun (WGS) entry which is preliminary data.</text>
</comment>
<gene>
    <name evidence="1" type="ORF">OCK72_09215</name>
</gene>
<dbReference type="EMBL" id="JAOXXL010000030">
    <property type="protein sequence ID" value="MCY7008803.1"/>
    <property type="molecule type" value="Genomic_DNA"/>
</dbReference>
<evidence type="ECO:0000313" key="2">
    <source>
        <dbReference type="Proteomes" id="UP001062738"/>
    </source>
</evidence>
<accession>A0ABT4DJN3</accession>